<dbReference type="GO" id="GO:0009279">
    <property type="term" value="C:cell outer membrane"/>
    <property type="evidence" value="ECO:0007669"/>
    <property type="project" value="UniProtKB-SubCell"/>
</dbReference>
<proteinExistence type="predicted"/>
<evidence type="ECO:0000313" key="12">
    <source>
        <dbReference type="EMBL" id="MBB3953805.1"/>
    </source>
</evidence>
<gene>
    <name evidence="12" type="ORF">GGR38_000732</name>
</gene>
<keyword evidence="13" id="KW-1185">Reference proteome</keyword>
<evidence type="ECO:0000256" key="2">
    <source>
        <dbReference type="ARBA" id="ARBA00022448"/>
    </source>
</evidence>
<dbReference type="Gene3D" id="2.40.170.20">
    <property type="entry name" value="TonB-dependent receptor, beta-barrel domain"/>
    <property type="match status" value="1"/>
</dbReference>
<reference evidence="12 13" key="1">
    <citation type="submission" date="2020-08" db="EMBL/GenBank/DDBJ databases">
        <title>Genomic Encyclopedia of Type Strains, Phase IV (KMG-IV): sequencing the most valuable type-strain genomes for metagenomic binning, comparative biology and taxonomic classification.</title>
        <authorList>
            <person name="Goeker M."/>
        </authorList>
    </citation>
    <scope>NUCLEOTIDE SEQUENCE [LARGE SCALE GENOMIC DNA]</scope>
    <source>
        <strain evidence="12 13">DSM 27057</strain>
    </source>
</reference>
<evidence type="ECO:0000256" key="6">
    <source>
        <dbReference type="ARBA" id="ARBA00023004"/>
    </source>
</evidence>
<dbReference type="InterPro" id="IPR036942">
    <property type="entry name" value="Beta-barrel_TonB_sf"/>
</dbReference>
<dbReference type="InterPro" id="IPR000531">
    <property type="entry name" value="Beta-barrel_TonB"/>
</dbReference>
<evidence type="ECO:0000256" key="7">
    <source>
        <dbReference type="ARBA" id="ARBA00023065"/>
    </source>
</evidence>
<dbReference type="Pfam" id="PF00593">
    <property type="entry name" value="TonB_dep_Rec_b-barrel"/>
    <property type="match status" value="1"/>
</dbReference>
<sequence length="434" mass="47063">MLDAALAHLSIAGHQAICPHAGAPWLISGASSCYTVHEFAPFGQTSAELRLHSPDAGPWHWNIGQYLWTYGKTSWAQADQTVPGPAGASHVGARTLALFGEVTAPVRDGWRVVGGLRQSWDHRVLRPASMSTTYAADFHHTDFRLGYEYDVARDVLHYTTLASGYRPGGLTYDGNLSDARRFDAESTLALESGIKASLGRVLQFNLAAYAYRQSHYQDIDNYNGFSVTLANGQSYVCAAGGAQPAQCSVPVFNIARASSYGLEGSIRVRPGGNDHFDLEAALMHARFGKNLPTCATVAAPQTPGCWIGYNDQQTGALHFFRLDGAVQPHAPAFTLRLRYEHSFHLRSGGVIRAQGDGFHSSGYWVGPVQDAALFGWQSAYWTGGLSVSYRAASARFELSAYVRNLANYAVKMSALPATTLGDPRNIGLSARLDW</sequence>
<name>A0A7W6CE47_9SPHN</name>
<evidence type="ECO:0000256" key="4">
    <source>
        <dbReference type="ARBA" id="ARBA00022496"/>
    </source>
</evidence>
<dbReference type="RefSeq" id="WP_183622737.1">
    <property type="nucleotide sequence ID" value="NZ_JACIDX010000002.1"/>
</dbReference>
<evidence type="ECO:0000256" key="9">
    <source>
        <dbReference type="ARBA" id="ARBA00023136"/>
    </source>
</evidence>
<dbReference type="AlphaFoldDB" id="A0A7W6CE47"/>
<feature type="domain" description="TonB-dependent receptor-like beta-barrel" evidence="11">
    <location>
        <begin position="60"/>
        <end position="405"/>
    </location>
</feature>
<dbReference type="Proteomes" id="UP000548867">
    <property type="component" value="Unassembled WGS sequence"/>
</dbReference>
<evidence type="ECO:0000256" key="1">
    <source>
        <dbReference type="ARBA" id="ARBA00004571"/>
    </source>
</evidence>
<keyword evidence="8" id="KW-0798">TonB box</keyword>
<keyword evidence="2" id="KW-0813">Transport</keyword>
<organism evidence="12 13">
    <name type="scientific">Novosphingobium sediminicola</name>
    <dbReference type="NCBI Taxonomy" id="563162"/>
    <lineage>
        <taxon>Bacteria</taxon>
        <taxon>Pseudomonadati</taxon>
        <taxon>Pseudomonadota</taxon>
        <taxon>Alphaproteobacteria</taxon>
        <taxon>Sphingomonadales</taxon>
        <taxon>Sphingomonadaceae</taxon>
        <taxon>Novosphingobium</taxon>
    </lineage>
</organism>
<evidence type="ECO:0000259" key="11">
    <source>
        <dbReference type="Pfam" id="PF00593"/>
    </source>
</evidence>
<keyword evidence="5" id="KW-0812">Transmembrane</keyword>
<comment type="caution">
    <text evidence="12">The sequence shown here is derived from an EMBL/GenBank/DDBJ whole genome shotgun (WGS) entry which is preliminary data.</text>
</comment>
<keyword evidence="7" id="KW-0406">Ion transport</keyword>
<accession>A0A7W6CE47</accession>
<evidence type="ECO:0000256" key="8">
    <source>
        <dbReference type="ARBA" id="ARBA00023077"/>
    </source>
</evidence>
<evidence type="ECO:0000313" key="13">
    <source>
        <dbReference type="Proteomes" id="UP000548867"/>
    </source>
</evidence>
<evidence type="ECO:0000256" key="3">
    <source>
        <dbReference type="ARBA" id="ARBA00022452"/>
    </source>
</evidence>
<evidence type="ECO:0000256" key="5">
    <source>
        <dbReference type="ARBA" id="ARBA00022692"/>
    </source>
</evidence>
<dbReference type="PANTHER" id="PTHR32552">
    <property type="entry name" value="FERRICHROME IRON RECEPTOR-RELATED"/>
    <property type="match status" value="1"/>
</dbReference>
<comment type="subcellular location">
    <subcellularLocation>
        <location evidence="1">Cell outer membrane</location>
        <topology evidence="1">Multi-pass membrane protein</topology>
    </subcellularLocation>
</comment>
<dbReference type="PANTHER" id="PTHR32552:SF81">
    <property type="entry name" value="TONB-DEPENDENT OUTER MEMBRANE RECEPTOR"/>
    <property type="match status" value="1"/>
</dbReference>
<dbReference type="EMBL" id="JACIDX010000002">
    <property type="protein sequence ID" value="MBB3953805.1"/>
    <property type="molecule type" value="Genomic_DNA"/>
</dbReference>
<protein>
    <recommendedName>
        <fullName evidence="11">TonB-dependent receptor-like beta-barrel domain-containing protein</fullName>
    </recommendedName>
</protein>
<dbReference type="SUPFAM" id="SSF56935">
    <property type="entry name" value="Porins"/>
    <property type="match status" value="1"/>
</dbReference>
<dbReference type="InterPro" id="IPR039426">
    <property type="entry name" value="TonB-dep_rcpt-like"/>
</dbReference>
<keyword evidence="3" id="KW-1134">Transmembrane beta strand</keyword>
<keyword evidence="6" id="KW-0408">Iron</keyword>
<keyword evidence="4" id="KW-0410">Iron transport</keyword>
<evidence type="ECO:0000256" key="10">
    <source>
        <dbReference type="ARBA" id="ARBA00023237"/>
    </source>
</evidence>
<keyword evidence="9" id="KW-0472">Membrane</keyword>
<keyword evidence="10" id="KW-0998">Cell outer membrane</keyword>
<dbReference type="GO" id="GO:0006826">
    <property type="term" value="P:iron ion transport"/>
    <property type="evidence" value="ECO:0007669"/>
    <property type="project" value="UniProtKB-KW"/>
</dbReference>